<evidence type="ECO:0000313" key="2">
    <source>
        <dbReference type="Proteomes" id="UP000272706"/>
    </source>
</evidence>
<evidence type="ECO:0000313" key="1">
    <source>
        <dbReference type="EMBL" id="RJT38692.1"/>
    </source>
</evidence>
<gene>
    <name evidence="1" type="ORF">D3227_15605</name>
</gene>
<protein>
    <submittedName>
        <fullName evidence="1">DUF4145 domain-containing protein</fullName>
    </submittedName>
</protein>
<name>A0A3A5KYM7_9HYPH</name>
<dbReference type="EMBL" id="QZWZ01000011">
    <property type="protein sequence ID" value="RJT38692.1"/>
    <property type="molecule type" value="Genomic_DNA"/>
</dbReference>
<reference evidence="1 2" key="1">
    <citation type="submission" date="2018-09" db="EMBL/GenBank/DDBJ databases">
        <title>Mesorhizobium carmichaelinearum sp. nov. isolated from Carmichaelinea spp. root nodules in New Zealand.</title>
        <authorList>
            <person name="De Meyer S.E."/>
        </authorList>
    </citation>
    <scope>NUCLEOTIDE SEQUENCE [LARGE SCALE GENOMIC DNA]</scope>
    <source>
        <strain evidence="1 2">ICMP19557</strain>
    </source>
</reference>
<dbReference type="RefSeq" id="WP_120015005.1">
    <property type="nucleotide sequence ID" value="NZ_QZWZ01000011.1"/>
</dbReference>
<dbReference type="OrthoDB" id="1436757at2"/>
<dbReference type="AlphaFoldDB" id="A0A3A5KYM7"/>
<accession>A0A3A5KYM7</accession>
<comment type="caution">
    <text evidence="1">The sequence shown here is derived from an EMBL/GenBank/DDBJ whole genome shotgun (WGS) entry which is preliminary data.</text>
</comment>
<proteinExistence type="predicted"/>
<sequence>MTQQLADFAAFLSEQKLTELDEAIAIIWFLTRDPEQAGGVSVPQIVEVLGAYRLRSNINASRLSMKLRGNTNVVAGSKGRGTFRIRASSDRVYAEKFADFLDPRTAKVSDNLISNEISLGARRHLEQIRREANGSYDRGFYNGSAVMCRRLVELLLVEAIVKAGHLAQIIDSKNEIKGFGDIIGVAKSNQYIRLSRTTPATIEKVKTIGDAAAHHRYYTTTKKDLDELNPGLRHVITELAALQACSAPPAHLGRRARLCRYRRRLWPPLHEDQ</sequence>
<organism evidence="1 2">
    <name type="scientific">Mesorhizobium waimense</name>
    <dbReference type="NCBI Taxonomy" id="1300307"/>
    <lineage>
        <taxon>Bacteria</taxon>
        <taxon>Pseudomonadati</taxon>
        <taxon>Pseudomonadota</taxon>
        <taxon>Alphaproteobacteria</taxon>
        <taxon>Hyphomicrobiales</taxon>
        <taxon>Phyllobacteriaceae</taxon>
        <taxon>Mesorhizobium</taxon>
    </lineage>
</organism>
<keyword evidence="2" id="KW-1185">Reference proteome</keyword>
<dbReference type="Proteomes" id="UP000272706">
    <property type="component" value="Unassembled WGS sequence"/>
</dbReference>